<dbReference type="PROSITE" id="PS00154">
    <property type="entry name" value="ATPASE_E1_E2"/>
    <property type="match status" value="1"/>
</dbReference>
<dbReference type="Gene3D" id="3.40.1110.10">
    <property type="entry name" value="Calcium-transporting ATPase, cytoplasmic domain N"/>
    <property type="match status" value="1"/>
</dbReference>
<evidence type="ECO:0000256" key="3">
    <source>
        <dbReference type="ARBA" id="ARBA00008746"/>
    </source>
</evidence>
<protein>
    <recommendedName>
        <fullName evidence="5">Magnesium-transporting ATPase, P-type 1</fullName>
        <ecNumber evidence="4">7.2.2.14</ecNumber>
    </recommendedName>
    <alternativeName>
        <fullName evidence="16">Mg(2+) transport ATPase, P-type 1</fullName>
    </alternativeName>
</protein>
<dbReference type="InterPro" id="IPR001757">
    <property type="entry name" value="P_typ_ATPase"/>
</dbReference>
<dbReference type="PRINTS" id="PR01836">
    <property type="entry name" value="MGATPASE"/>
</dbReference>
<dbReference type="SUPFAM" id="SSF81665">
    <property type="entry name" value="Calcium ATPase, transmembrane domain M"/>
    <property type="match status" value="1"/>
</dbReference>
<evidence type="ECO:0000256" key="17">
    <source>
        <dbReference type="ARBA" id="ARBA00047295"/>
    </source>
</evidence>
<evidence type="ECO:0000256" key="15">
    <source>
        <dbReference type="ARBA" id="ARBA00023136"/>
    </source>
</evidence>
<keyword evidence="12" id="KW-0460">Magnesium</keyword>
<feature type="domain" description="Cation-transporting P-type ATPase N-terminal" evidence="19">
    <location>
        <begin position="3"/>
        <end position="76"/>
    </location>
</feature>
<evidence type="ECO:0000313" key="21">
    <source>
        <dbReference type="Proteomes" id="UP001236559"/>
    </source>
</evidence>
<evidence type="ECO:0000256" key="12">
    <source>
        <dbReference type="ARBA" id="ARBA00022842"/>
    </source>
</evidence>
<dbReference type="NCBIfam" id="TIGR01494">
    <property type="entry name" value="ATPase_P-type"/>
    <property type="match status" value="2"/>
</dbReference>
<dbReference type="PANTHER" id="PTHR42861">
    <property type="entry name" value="CALCIUM-TRANSPORTING ATPASE"/>
    <property type="match status" value="1"/>
</dbReference>
<dbReference type="InterPro" id="IPR059000">
    <property type="entry name" value="ATPase_P-type_domA"/>
</dbReference>
<feature type="transmembrane region" description="Helical" evidence="18">
    <location>
        <begin position="780"/>
        <end position="799"/>
    </location>
</feature>
<dbReference type="InterPro" id="IPR004014">
    <property type="entry name" value="ATPase_P-typ_cation-transptr_N"/>
</dbReference>
<evidence type="ECO:0000256" key="8">
    <source>
        <dbReference type="ARBA" id="ARBA00022553"/>
    </source>
</evidence>
<dbReference type="SFLD" id="SFLDG00002">
    <property type="entry name" value="C1.7:_P-type_atpase_like"/>
    <property type="match status" value="1"/>
</dbReference>
<dbReference type="InterPro" id="IPR006415">
    <property type="entry name" value="P-type_ATPase_IIIB"/>
</dbReference>
<dbReference type="EC" id="7.2.2.14" evidence="4"/>
<keyword evidence="14 18" id="KW-1133">Transmembrane helix</keyword>
<dbReference type="Pfam" id="PF00122">
    <property type="entry name" value="E1-E2_ATPase"/>
    <property type="match status" value="1"/>
</dbReference>
<dbReference type="Pfam" id="PF13246">
    <property type="entry name" value="Cation_ATPase"/>
    <property type="match status" value="1"/>
</dbReference>
<dbReference type="Gene3D" id="1.20.1110.10">
    <property type="entry name" value="Calcium-transporting ATPase, transmembrane domain"/>
    <property type="match status" value="1"/>
</dbReference>
<dbReference type="InterPro" id="IPR018303">
    <property type="entry name" value="ATPase_P-typ_P_site"/>
</dbReference>
<proteinExistence type="inferred from homology"/>
<comment type="function">
    <text evidence="1">Mediates magnesium influx to the cytosol.</text>
</comment>
<keyword evidence="7" id="KW-0997">Cell inner membrane</keyword>
<comment type="similarity">
    <text evidence="3">Belongs to the cation transport ATPase (P-type) (TC 3.A.3) family. Type IIIB subfamily.</text>
</comment>
<keyword evidence="13" id="KW-1278">Translocase</keyword>
<feature type="transmembrane region" description="Helical" evidence="18">
    <location>
        <begin position="80"/>
        <end position="97"/>
    </location>
</feature>
<evidence type="ECO:0000256" key="7">
    <source>
        <dbReference type="ARBA" id="ARBA00022519"/>
    </source>
</evidence>
<dbReference type="RefSeq" id="WP_307495209.1">
    <property type="nucleotide sequence ID" value="NZ_JAUSTN010000006.1"/>
</dbReference>
<evidence type="ECO:0000256" key="10">
    <source>
        <dbReference type="ARBA" id="ARBA00022741"/>
    </source>
</evidence>
<dbReference type="SFLD" id="SFLDF00027">
    <property type="entry name" value="p-type_atpase"/>
    <property type="match status" value="1"/>
</dbReference>
<evidence type="ECO:0000256" key="1">
    <source>
        <dbReference type="ARBA" id="ARBA00003954"/>
    </source>
</evidence>
<dbReference type="Pfam" id="PF00690">
    <property type="entry name" value="Cation_ATPase_N"/>
    <property type="match status" value="1"/>
</dbReference>
<keyword evidence="15 18" id="KW-0472">Membrane</keyword>
<reference evidence="20 21" key="1">
    <citation type="submission" date="2023-07" db="EMBL/GenBank/DDBJ databases">
        <title>Genomic Encyclopedia of Type Strains, Phase IV (KMG-IV): sequencing the most valuable type-strain genomes for metagenomic binning, comparative biology and taxonomic classification.</title>
        <authorList>
            <person name="Goeker M."/>
        </authorList>
    </citation>
    <scope>NUCLEOTIDE SEQUENCE [LARGE SCALE GENOMIC DNA]</scope>
    <source>
        <strain evidence="20 21">DSM 22616</strain>
    </source>
</reference>
<evidence type="ECO:0000256" key="18">
    <source>
        <dbReference type="SAM" id="Phobius"/>
    </source>
</evidence>
<dbReference type="InterPro" id="IPR023214">
    <property type="entry name" value="HAD_sf"/>
</dbReference>
<evidence type="ECO:0000256" key="4">
    <source>
        <dbReference type="ARBA" id="ARBA00012786"/>
    </source>
</evidence>
<keyword evidence="10" id="KW-0547">Nucleotide-binding</keyword>
<keyword evidence="11" id="KW-0067">ATP-binding</keyword>
<dbReference type="SFLD" id="SFLDS00003">
    <property type="entry name" value="Haloacid_Dehalogenase"/>
    <property type="match status" value="1"/>
</dbReference>
<dbReference type="Gene3D" id="2.70.150.10">
    <property type="entry name" value="Calcium-transporting ATPase, cytoplasmic transduction domain A"/>
    <property type="match status" value="1"/>
</dbReference>
<dbReference type="InterPro" id="IPR006068">
    <property type="entry name" value="ATPase_P-typ_cation-transptr_C"/>
</dbReference>
<feature type="transmembrane region" description="Helical" evidence="18">
    <location>
        <begin position="716"/>
        <end position="738"/>
    </location>
</feature>
<gene>
    <name evidence="20" type="ORF">J2S72_001303</name>
</gene>
<organism evidence="20 21">
    <name type="scientific">Peptoniphilus koenoeneniae</name>
    <dbReference type="NCBI Taxonomy" id="507751"/>
    <lineage>
        <taxon>Bacteria</taxon>
        <taxon>Bacillati</taxon>
        <taxon>Bacillota</taxon>
        <taxon>Tissierellia</taxon>
        <taxon>Tissierellales</taxon>
        <taxon>Peptoniphilaceae</taxon>
        <taxon>Peptoniphilus</taxon>
    </lineage>
</organism>
<evidence type="ECO:0000256" key="2">
    <source>
        <dbReference type="ARBA" id="ARBA00004429"/>
    </source>
</evidence>
<dbReference type="InterPro" id="IPR023298">
    <property type="entry name" value="ATPase_P-typ_TM_dom_sf"/>
</dbReference>
<comment type="caution">
    <text evidence="20">The sequence shown here is derived from an EMBL/GenBank/DDBJ whole genome shotgun (WGS) entry which is preliminary data.</text>
</comment>
<evidence type="ECO:0000256" key="16">
    <source>
        <dbReference type="ARBA" id="ARBA00029806"/>
    </source>
</evidence>
<sequence>MKDFWSYDKDAILKQLNSSENGLSTKEAEDRIEKYGKNVFEEKKSTSKFMIFLSQFKSPITMILIFAAILSIFLKDYSDGVIILIIILISSFLSYLHESKAKDAVKKLLSSVSVTSSVLRDGKFQELDNGNLTVGDIIKVKTGDMIPADCLLIEDNSLSTDESSLTGETFPVEKLTTKIPANTSLSERKNSLWMGTHVISGSGKAIIVNLAKDTEFGKITSSLSQKDSDTDFEKGIKDFGNLILHVTTLLIGLIFIFNIVLNKSFLESFMFALALSVGLTPQMLPAIISVNLSQGAKRMSEEGVIVKKLNSIENFGSMTIMCSDKTGTITKGKVKLDRALNFKGEKSEDLNKFAAINSYFQEGYSNPIDEAILSSNKDDFSSYKKLFEIPYSFENKILSVIVKTGSDFSNKNFMITKGAFESIVNICDSYEKSDNSIGNISEIKSQIFDLFDEFSSKGYRVLGLSYKILSDDSDFQKEKAIGMIFKGFLLFIDPLKEDIKDVISQMNNLGVSLKMITGDNEEIAKNIGSQIGLNPEKILLGQDLSSYSISQLNKKVLDIDIFAEISPNQKEKIIRAYKEAGEVVGYMGDGINDAPAIKEADVGISVDTAADTAKDAASIVLLQNSLKVLLSGIKEGRRTFINTLKYIFVATSANFGNMFSMAGASIFLKFLPLLPKQILLTNLFTDFPSLQIASDSVDEDWLKNPVKWDMKFIKRFMVVFGIISSLFDYLTFFVLISIFKSDERLFQTGWMLESVISAMVVMLIVRTARPVTKSKPSKKLIFAIICVSLCLIAIIYSPINSYLGLIALPIKVILSMFGISFIYALVAEILKKKFYKNNSFSRK</sequence>
<evidence type="ECO:0000256" key="6">
    <source>
        <dbReference type="ARBA" id="ARBA00022475"/>
    </source>
</evidence>
<comment type="subcellular location">
    <subcellularLocation>
        <location evidence="2">Cell inner membrane</location>
        <topology evidence="2">Multi-pass membrane protein</topology>
    </subcellularLocation>
</comment>
<dbReference type="InterPro" id="IPR044492">
    <property type="entry name" value="P_typ_ATPase_HD_dom"/>
</dbReference>
<accession>A0ABU0AVH6</accession>
<dbReference type="SMART" id="SM00831">
    <property type="entry name" value="Cation_ATPase_N"/>
    <property type="match status" value="1"/>
</dbReference>
<dbReference type="Gene3D" id="3.40.50.1000">
    <property type="entry name" value="HAD superfamily/HAD-like"/>
    <property type="match status" value="1"/>
</dbReference>
<comment type="catalytic activity">
    <reaction evidence="17">
        <text>Mg(2+)(out) + ATP + H2O = Mg(2+)(in) + ADP + phosphate + H(+)</text>
        <dbReference type="Rhea" id="RHEA:10260"/>
        <dbReference type="ChEBI" id="CHEBI:15377"/>
        <dbReference type="ChEBI" id="CHEBI:15378"/>
        <dbReference type="ChEBI" id="CHEBI:18420"/>
        <dbReference type="ChEBI" id="CHEBI:30616"/>
        <dbReference type="ChEBI" id="CHEBI:43474"/>
        <dbReference type="ChEBI" id="CHEBI:456216"/>
        <dbReference type="EC" id="7.2.2.14"/>
    </reaction>
</comment>
<evidence type="ECO:0000256" key="11">
    <source>
        <dbReference type="ARBA" id="ARBA00022840"/>
    </source>
</evidence>
<evidence type="ECO:0000313" key="20">
    <source>
        <dbReference type="EMBL" id="MDQ0275278.1"/>
    </source>
</evidence>
<dbReference type="Pfam" id="PF00689">
    <property type="entry name" value="Cation_ATPase_C"/>
    <property type="match status" value="1"/>
</dbReference>
<feature type="transmembrane region" description="Helical" evidence="18">
    <location>
        <begin position="805"/>
        <end position="826"/>
    </location>
</feature>
<evidence type="ECO:0000259" key="19">
    <source>
        <dbReference type="SMART" id="SM00831"/>
    </source>
</evidence>
<keyword evidence="21" id="KW-1185">Reference proteome</keyword>
<keyword evidence="6" id="KW-1003">Cell membrane</keyword>
<feature type="transmembrane region" description="Helical" evidence="18">
    <location>
        <begin position="750"/>
        <end position="768"/>
    </location>
</feature>
<evidence type="ECO:0000256" key="5">
    <source>
        <dbReference type="ARBA" id="ARBA00013555"/>
    </source>
</evidence>
<feature type="transmembrane region" description="Helical" evidence="18">
    <location>
        <begin position="242"/>
        <end position="262"/>
    </location>
</feature>
<name>A0ABU0AVH6_9FIRM</name>
<dbReference type="Proteomes" id="UP001236559">
    <property type="component" value="Unassembled WGS sequence"/>
</dbReference>
<evidence type="ECO:0000256" key="13">
    <source>
        <dbReference type="ARBA" id="ARBA00022967"/>
    </source>
</evidence>
<evidence type="ECO:0000256" key="14">
    <source>
        <dbReference type="ARBA" id="ARBA00022989"/>
    </source>
</evidence>
<feature type="transmembrane region" description="Helical" evidence="18">
    <location>
        <begin position="49"/>
        <end position="74"/>
    </location>
</feature>
<dbReference type="InterPro" id="IPR023299">
    <property type="entry name" value="ATPase_P-typ_cyto_dom_N"/>
</dbReference>
<keyword evidence="9 18" id="KW-0812">Transmembrane</keyword>
<dbReference type="SUPFAM" id="SSF56784">
    <property type="entry name" value="HAD-like"/>
    <property type="match status" value="1"/>
</dbReference>
<dbReference type="EMBL" id="JAUSTN010000006">
    <property type="protein sequence ID" value="MDQ0275278.1"/>
    <property type="molecule type" value="Genomic_DNA"/>
</dbReference>
<dbReference type="InterPro" id="IPR036412">
    <property type="entry name" value="HAD-like_sf"/>
</dbReference>
<dbReference type="InterPro" id="IPR008250">
    <property type="entry name" value="ATPase_P-typ_transduc_dom_A_sf"/>
</dbReference>
<dbReference type="SUPFAM" id="SSF81653">
    <property type="entry name" value="Calcium ATPase, transduction domain A"/>
    <property type="match status" value="1"/>
</dbReference>
<keyword evidence="8" id="KW-0597">Phosphoprotein</keyword>
<dbReference type="NCBIfam" id="TIGR01524">
    <property type="entry name" value="ATPase-IIIB_Mg"/>
    <property type="match status" value="1"/>
</dbReference>
<evidence type="ECO:0000256" key="9">
    <source>
        <dbReference type="ARBA" id="ARBA00022692"/>
    </source>
</evidence>